<dbReference type="GO" id="GO:0003729">
    <property type="term" value="F:mRNA binding"/>
    <property type="evidence" value="ECO:0007669"/>
    <property type="project" value="TreeGrafter"/>
</dbReference>
<dbReference type="InterPro" id="IPR019163">
    <property type="entry name" value="THO_Thoc5"/>
</dbReference>
<dbReference type="Pfam" id="PF09766">
    <property type="entry name" value="FmiP_Thoc5"/>
    <property type="match status" value="1"/>
</dbReference>
<comment type="similarity">
    <text evidence="2">Belongs to the THOC5 family.</text>
</comment>
<reference evidence="4" key="1">
    <citation type="journal article" date="2020" name="Stud. Mycol.">
        <title>101 Dothideomycetes genomes: a test case for predicting lifestyles and emergence of pathogens.</title>
        <authorList>
            <person name="Haridas S."/>
            <person name="Albert R."/>
            <person name="Binder M."/>
            <person name="Bloem J."/>
            <person name="Labutti K."/>
            <person name="Salamov A."/>
            <person name="Andreopoulos B."/>
            <person name="Baker S."/>
            <person name="Barry K."/>
            <person name="Bills G."/>
            <person name="Bluhm B."/>
            <person name="Cannon C."/>
            <person name="Castanera R."/>
            <person name="Culley D."/>
            <person name="Daum C."/>
            <person name="Ezra D."/>
            <person name="Gonzalez J."/>
            <person name="Henrissat B."/>
            <person name="Kuo A."/>
            <person name="Liang C."/>
            <person name="Lipzen A."/>
            <person name="Lutzoni F."/>
            <person name="Magnuson J."/>
            <person name="Mondo S."/>
            <person name="Nolan M."/>
            <person name="Ohm R."/>
            <person name="Pangilinan J."/>
            <person name="Park H.-J."/>
            <person name="Ramirez L."/>
            <person name="Alfaro M."/>
            <person name="Sun H."/>
            <person name="Tritt A."/>
            <person name="Yoshinaga Y."/>
            <person name="Zwiers L.-H."/>
            <person name="Turgeon B."/>
            <person name="Goodwin S."/>
            <person name="Spatafora J."/>
            <person name="Crous P."/>
            <person name="Grigoriev I."/>
        </authorList>
    </citation>
    <scope>NUCLEOTIDE SEQUENCE</scope>
    <source>
        <strain evidence="4">CBS 125425</strain>
    </source>
</reference>
<dbReference type="AlphaFoldDB" id="A0A9P4RBU6"/>
<name>A0A9P4RBU6_9PLEO</name>
<evidence type="ECO:0000313" key="4">
    <source>
        <dbReference type="EMBL" id="KAF2740527.1"/>
    </source>
</evidence>
<proteinExistence type="inferred from homology"/>
<accession>A0A9P4RBU6</accession>
<protein>
    <submittedName>
        <fullName evidence="4">Uncharacterized protein</fullName>
    </submittedName>
</protein>
<dbReference type="OrthoDB" id="20582at2759"/>
<dbReference type="EMBL" id="ML996100">
    <property type="protein sequence ID" value="KAF2740527.1"/>
    <property type="molecule type" value="Genomic_DNA"/>
</dbReference>
<gene>
    <name evidence="4" type="ORF">EJ04DRAFT_455743</name>
</gene>
<comment type="subcellular location">
    <subcellularLocation>
        <location evidence="1">Nucleus</location>
    </subcellularLocation>
</comment>
<dbReference type="GO" id="GO:0006406">
    <property type="term" value="P:mRNA export from nucleus"/>
    <property type="evidence" value="ECO:0007669"/>
    <property type="project" value="TreeGrafter"/>
</dbReference>
<dbReference type="Proteomes" id="UP000799444">
    <property type="component" value="Unassembled WGS sequence"/>
</dbReference>
<dbReference type="GO" id="GO:0000445">
    <property type="term" value="C:THO complex part of transcription export complex"/>
    <property type="evidence" value="ECO:0007669"/>
    <property type="project" value="TreeGrafter"/>
</dbReference>
<sequence length="232" mass="26780">MTMEIDSNGVKHPQGLHIGEQIEIAQIKRLYEENEKLMEMAKSLTQHRSVSYKNPNATIQGGKEIKAVSHEDIRKQKAIRAQLILTKALFRKSTMSVRDEKVKTAEARNVNDALILQLHNLRYEEQSLSAEISAATNYDHEYMKLPLISVESFVEQFPEHENEPEEELMSARIDHEYQARKKLEDQRQEKLTQKQRLIAEVKKGKDDLTKLDSMLENFIEAADPIKKVLAVD</sequence>
<dbReference type="PANTHER" id="PTHR13375:SF3">
    <property type="entry name" value="THO COMPLEX SUBUNIT 5 HOMOLOG"/>
    <property type="match status" value="1"/>
</dbReference>
<evidence type="ECO:0000256" key="2">
    <source>
        <dbReference type="ARBA" id="ARBA00008044"/>
    </source>
</evidence>
<keyword evidence="5" id="KW-1185">Reference proteome</keyword>
<evidence type="ECO:0000256" key="3">
    <source>
        <dbReference type="ARBA" id="ARBA00023242"/>
    </source>
</evidence>
<evidence type="ECO:0000256" key="1">
    <source>
        <dbReference type="ARBA" id="ARBA00004123"/>
    </source>
</evidence>
<evidence type="ECO:0000313" key="5">
    <source>
        <dbReference type="Proteomes" id="UP000799444"/>
    </source>
</evidence>
<dbReference type="PANTHER" id="PTHR13375">
    <property type="entry name" value="FMS INTERACTING PROTEIN"/>
    <property type="match status" value="1"/>
</dbReference>
<comment type="caution">
    <text evidence="4">The sequence shown here is derived from an EMBL/GenBank/DDBJ whole genome shotgun (WGS) entry which is preliminary data.</text>
</comment>
<organism evidence="4 5">
    <name type="scientific">Polyplosphaeria fusca</name>
    <dbReference type="NCBI Taxonomy" id="682080"/>
    <lineage>
        <taxon>Eukaryota</taxon>
        <taxon>Fungi</taxon>
        <taxon>Dikarya</taxon>
        <taxon>Ascomycota</taxon>
        <taxon>Pezizomycotina</taxon>
        <taxon>Dothideomycetes</taxon>
        <taxon>Pleosporomycetidae</taxon>
        <taxon>Pleosporales</taxon>
        <taxon>Tetraplosphaeriaceae</taxon>
        <taxon>Polyplosphaeria</taxon>
    </lineage>
</organism>
<keyword evidence="3" id="KW-0539">Nucleus</keyword>